<dbReference type="GO" id="GO:0043138">
    <property type="term" value="F:3'-5' DNA helicase activity"/>
    <property type="evidence" value="ECO:0007669"/>
    <property type="project" value="UniProtKB-EC"/>
</dbReference>
<feature type="region of interest" description="Disordered" evidence="8">
    <location>
        <begin position="1"/>
        <end position="52"/>
    </location>
</feature>
<keyword evidence="11" id="KW-0347">Helicase</keyword>
<dbReference type="AlphaFoldDB" id="H5UTI3"/>
<dbReference type="GO" id="GO:0003677">
    <property type="term" value="F:DNA binding"/>
    <property type="evidence" value="ECO:0007669"/>
    <property type="project" value="UniProtKB-KW"/>
</dbReference>
<dbReference type="GO" id="GO:0009378">
    <property type="term" value="F:four-way junction helicase activity"/>
    <property type="evidence" value="ECO:0007669"/>
    <property type="project" value="TreeGrafter"/>
</dbReference>
<dbReference type="Pfam" id="PF00270">
    <property type="entry name" value="DEAD"/>
    <property type="match status" value="1"/>
</dbReference>
<dbReference type="GO" id="GO:0006281">
    <property type="term" value="P:DNA repair"/>
    <property type="evidence" value="ECO:0007669"/>
    <property type="project" value="TreeGrafter"/>
</dbReference>
<feature type="compositionally biased region" description="Low complexity" evidence="8">
    <location>
        <begin position="20"/>
        <end position="36"/>
    </location>
</feature>
<dbReference type="GO" id="GO:0005524">
    <property type="term" value="F:ATP binding"/>
    <property type="evidence" value="ECO:0007669"/>
    <property type="project" value="UniProtKB-KW"/>
</dbReference>
<dbReference type="GO" id="GO:0043590">
    <property type="term" value="C:bacterial nucleoid"/>
    <property type="evidence" value="ECO:0007669"/>
    <property type="project" value="TreeGrafter"/>
</dbReference>
<evidence type="ECO:0000256" key="1">
    <source>
        <dbReference type="ARBA" id="ARBA00005446"/>
    </source>
</evidence>
<dbReference type="PROSITE" id="PS51194">
    <property type="entry name" value="HELICASE_CTER"/>
    <property type="match status" value="1"/>
</dbReference>
<dbReference type="GO" id="GO:0006310">
    <property type="term" value="P:DNA recombination"/>
    <property type="evidence" value="ECO:0007669"/>
    <property type="project" value="TreeGrafter"/>
</dbReference>
<keyword evidence="3" id="KW-0067">ATP-binding</keyword>
<evidence type="ECO:0000256" key="7">
    <source>
        <dbReference type="ARBA" id="ARBA00034808"/>
    </source>
</evidence>
<dbReference type="Pfam" id="PF00271">
    <property type="entry name" value="Helicase_C"/>
    <property type="match status" value="1"/>
</dbReference>
<dbReference type="PANTHER" id="PTHR13710:SF105">
    <property type="entry name" value="ATP-DEPENDENT DNA HELICASE Q1"/>
    <property type="match status" value="1"/>
</dbReference>
<comment type="caution">
    <text evidence="11">The sequence shown here is derived from an EMBL/GenBank/DDBJ whole genome shotgun (WGS) entry which is preliminary data.</text>
</comment>
<dbReference type="Gene3D" id="3.40.50.300">
    <property type="entry name" value="P-loop containing nucleotide triphosphate hydrolases"/>
    <property type="match status" value="2"/>
</dbReference>
<feature type="domain" description="Helicase C-terminal" evidence="10">
    <location>
        <begin position="282"/>
        <end position="439"/>
    </location>
</feature>
<evidence type="ECO:0000256" key="8">
    <source>
        <dbReference type="SAM" id="MobiDB-lite"/>
    </source>
</evidence>
<evidence type="ECO:0000256" key="6">
    <source>
        <dbReference type="ARBA" id="ARBA00034617"/>
    </source>
</evidence>
<keyword evidence="11" id="KW-0378">Hydrolase</keyword>
<dbReference type="SMART" id="SM00490">
    <property type="entry name" value="HELICc"/>
    <property type="match status" value="1"/>
</dbReference>
<dbReference type="SMART" id="SM00487">
    <property type="entry name" value="DEXDc"/>
    <property type="match status" value="1"/>
</dbReference>
<dbReference type="InterPro" id="IPR011545">
    <property type="entry name" value="DEAD/DEAH_box_helicase_dom"/>
</dbReference>
<feature type="domain" description="Helicase ATP-binding" evidence="9">
    <location>
        <begin position="81"/>
        <end position="256"/>
    </location>
</feature>
<dbReference type="GO" id="GO:0030894">
    <property type="term" value="C:replisome"/>
    <property type="evidence" value="ECO:0007669"/>
    <property type="project" value="TreeGrafter"/>
</dbReference>
<dbReference type="eggNOG" id="COG0514">
    <property type="taxonomic scope" value="Bacteria"/>
</dbReference>
<keyword evidence="2" id="KW-0547">Nucleotide-binding</keyword>
<dbReference type="Proteomes" id="UP000004367">
    <property type="component" value="Unassembled WGS sequence"/>
</dbReference>
<evidence type="ECO:0000313" key="11">
    <source>
        <dbReference type="EMBL" id="GAB49041.1"/>
    </source>
</evidence>
<dbReference type="RefSeq" id="WP_009482939.1">
    <property type="nucleotide sequence ID" value="NZ_BAFE01000073.1"/>
</dbReference>
<reference evidence="11 12" key="1">
    <citation type="submission" date="2012-02" db="EMBL/GenBank/DDBJ databases">
        <title>Whole genome shotgun sequence of Mobilicoccus pelagius NBRC 104925.</title>
        <authorList>
            <person name="Yoshida Y."/>
            <person name="Hosoyama A."/>
            <person name="Tsuchikane K."/>
            <person name="Katsumata H."/>
            <person name="Yamazaki S."/>
            <person name="Fujita N."/>
        </authorList>
    </citation>
    <scope>NUCLEOTIDE SEQUENCE [LARGE SCALE GENOMIC DNA]</scope>
    <source>
        <strain evidence="11 12">NBRC 104925</strain>
    </source>
</reference>
<evidence type="ECO:0000313" key="12">
    <source>
        <dbReference type="Proteomes" id="UP000004367"/>
    </source>
</evidence>
<dbReference type="PROSITE" id="PS51192">
    <property type="entry name" value="HELICASE_ATP_BIND_1"/>
    <property type="match status" value="1"/>
</dbReference>
<evidence type="ECO:0000259" key="9">
    <source>
        <dbReference type="PROSITE" id="PS51192"/>
    </source>
</evidence>
<proteinExistence type="inferred from homology"/>
<evidence type="ECO:0000256" key="5">
    <source>
        <dbReference type="ARBA" id="ARBA00023235"/>
    </source>
</evidence>
<keyword evidence="12" id="KW-1185">Reference proteome</keyword>
<dbReference type="EMBL" id="BAFE01000073">
    <property type="protein sequence ID" value="GAB49041.1"/>
    <property type="molecule type" value="Genomic_DNA"/>
</dbReference>
<comment type="catalytic activity">
    <reaction evidence="6">
        <text>Couples ATP hydrolysis with the unwinding of duplex DNA by translocating in the 3'-5' direction.</text>
        <dbReference type="EC" id="5.6.2.4"/>
    </reaction>
</comment>
<protein>
    <recommendedName>
        <fullName evidence="7">DNA 3'-5' helicase</fullName>
        <ecNumber evidence="7">5.6.2.4</ecNumber>
    </recommendedName>
</protein>
<accession>H5UTI3</accession>
<evidence type="ECO:0000256" key="2">
    <source>
        <dbReference type="ARBA" id="ARBA00022741"/>
    </source>
</evidence>
<sequence length="749" mass="80236">MSTSETTPTPRPDAADTAREASPNETATSATSTPASGDEATADTTRVPRLDEAQRRIADRVLTDLAGAGARLRADQETAVAALTVPGARALVVQATGWGKSAVYWVATALRRAAGAGPTLVVSPLLSLMGDQVAAAGRAGLVAETLHSGNVDEWGVVEARLRADEVDVLLVSPERLANPGFGRRVLSGLRGRLGLLVVDEAHSISDWGHDFRPDYRRVADTWRDLDPTCPVLATTATANARVTADIANQLGPATLVLRGPLARSSLQLAVVPHLDPLARYAWVVEHLRRLPGSGIVYALTVADAERLTEAITAELGPEAPVAAYTGRLPADERARLEQDLRDNRVKALVATSALGMGFDKPDLGFVVHVGPPPSPVSYYQQVGRAGRGIDHAVVVLLPAHGDEAVWEHFATSTLPDPRQVEAILAALREAAPEPLSVVAIEARTGIRRGRVELLTKQLAVDGCVDRVDAGWVVTDVPWHYDAAHYEGVLAQRRREADIMRDYIAGEECLMALLQRTLDDPDARACGRCSACLGRLPDGLSERPGPDLVLRIGARLRTRFHELPPRRMWPGAPYDRRGRIPAGEAAETGRVLIHADAPEWRGNLQRFAADEPDAELLGHAVRILADWRTSWPSRPEVVVAFDAEGHPRIVEALAAHLAEVGRLDRAALTVRSAEEVGADPADGDAGGAVEAAGWARRLLLASDDEARIRGRWVLLVVDASSTTWAPTVAASLLRSHGAAGVLPLLVHRRP</sequence>
<evidence type="ECO:0000259" key="10">
    <source>
        <dbReference type="PROSITE" id="PS51194"/>
    </source>
</evidence>
<name>H5UTI3_9MICO</name>
<dbReference type="InterPro" id="IPR014001">
    <property type="entry name" value="Helicase_ATP-bd"/>
</dbReference>
<dbReference type="PANTHER" id="PTHR13710">
    <property type="entry name" value="DNA HELICASE RECQ FAMILY MEMBER"/>
    <property type="match status" value="1"/>
</dbReference>
<dbReference type="GO" id="GO:0005737">
    <property type="term" value="C:cytoplasm"/>
    <property type="evidence" value="ECO:0007669"/>
    <property type="project" value="TreeGrafter"/>
</dbReference>
<keyword evidence="4" id="KW-0238">DNA-binding</keyword>
<dbReference type="EC" id="5.6.2.4" evidence="7"/>
<dbReference type="SUPFAM" id="SSF52540">
    <property type="entry name" value="P-loop containing nucleoside triphosphate hydrolases"/>
    <property type="match status" value="1"/>
</dbReference>
<dbReference type="InterPro" id="IPR027417">
    <property type="entry name" value="P-loop_NTPase"/>
</dbReference>
<dbReference type="OrthoDB" id="9760034at2"/>
<dbReference type="InterPro" id="IPR001650">
    <property type="entry name" value="Helicase_C-like"/>
</dbReference>
<evidence type="ECO:0000256" key="3">
    <source>
        <dbReference type="ARBA" id="ARBA00022840"/>
    </source>
</evidence>
<gene>
    <name evidence="11" type="ORF">MOPEL_096_00480</name>
</gene>
<dbReference type="STRING" id="1089455.MOPEL_096_00480"/>
<comment type="similarity">
    <text evidence="1">Belongs to the helicase family. RecQ subfamily.</text>
</comment>
<organism evidence="11 12">
    <name type="scientific">Mobilicoccus pelagius NBRC 104925</name>
    <dbReference type="NCBI Taxonomy" id="1089455"/>
    <lineage>
        <taxon>Bacteria</taxon>
        <taxon>Bacillati</taxon>
        <taxon>Actinomycetota</taxon>
        <taxon>Actinomycetes</taxon>
        <taxon>Micrococcales</taxon>
        <taxon>Dermatophilaceae</taxon>
        <taxon>Mobilicoccus</taxon>
    </lineage>
</organism>
<keyword evidence="5" id="KW-0413">Isomerase</keyword>
<evidence type="ECO:0000256" key="4">
    <source>
        <dbReference type="ARBA" id="ARBA00023125"/>
    </source>
</evidence>